<proteinExistence type="predicted"/>
<keyword evidence="3" id="KW-1185">Reference proteome</keyword>
<evidence type="ECO:0000313" key="2">
    <source>
        <dbReference type="EMBL" id="KAG5662027.1"/>
    </source>
</evidence>
<reference evidence="2" key="1">
    <citation type="submission" date="2021-04" db="EMBL/GenBank/DDBJ databases">
        <title>Draft genome of Fusarium avenaceum strain F156N33, isolated from an atmospheric sample in Virginia.</title>
        <authorList>
            <person name="Yang S."/>
            <person name="Vinatzer B.A."/>
            <person name="Coleman J."/>
        </authorList>
    </citation>
    <scope>NUCLEOTIDE SEQUENCE</scope>
    <source>
        <strain evidence="2">F156N33</strain>
    </source>
</reference>
<protein>
    <submittedName>
        <fullName evidence="2">Uncharacterized protein</fullName>
    </submittedName>
</protein>
<name>A0A9P7H387_9HYPO</name>
<feature type="compositionally biased region" description="Basic and acidic residues" evidence="1">
    <location>
        <begin position="590"/>
        <end position="601"/>
    </location>
</feature>
<dbReference type="InterPro" id="IPR021842">
    <property type="entry name" value="DUF3435"/>
</dbReference>
<evidence type="ECO:0000256" key="1">
    <source>
        <dbReference type="SAM" id="MobiDB-lite"/>
    </source>
</evidence>
<dbReference type="PANTHER" id="PTHR37535">
    <property type="entry name" value="FLUG DOMAIN PROTEIN"/>
    <property type="match status" value="1"/>
</dbReference>
<organism evidence="2 3">
    <name type="scientific">Fusarium avenaceum</name>
    <dbReference type="NCBI Taxonomy" id="40199"/>
    <lineage>
        <taxon>Eukaryota</taxon>
        <taxon>Fungi</taxon>
        <taxon>Dikarya</taxon>
        <taxon>Ascomycota</taxon>
        <taxon>Pezizomycotina</taxon>
        <taxon>Sordariomycetes</taxon>
        <taxon>Hypocreomycetidae</taxon>
        <taxon>Hypocreales</taxon>
        <taxon>Nectriaceae</taxon>
        <taxon>Fusarium</taxon>
        <taxon>Fusarium tricinctum species complex</taxon>
    </lineage>
</organism>
<sequence>MIGLWNQYAEEYADENPSLYDLKSLKDFMKEVAFGIEGVENDLNPGEGTDVKFGVFRNEHGRAEFAIQLVRDAKGMTYTPDKRPEHSLYESLGPMPLICNAMLPILAILIAAKAFRSCDTLGDLLAIEPPEGEMIHLEWRAGILEEPFFRNMSSRRTHGSIETAMALGKRLRGLGFRAGYARPPTVHDFRAERLYWINQLYSVAQRMKHAGQRDANTYNNHYMPNNSGTDGQGAYFGTEVRSVVNDLFRGLTVARNPHLPQSLPAEKKEALQNSPKFVAIEEELIRLRRQENKKSTSRRKQLYEKKRKFLIPERDRLAENLFETDILRSSTGLQVLRDMIALCEIDTEVKFRPGLEPSLCQCGKSTRRRKLPESSCAAKDLKPTYDWKHVYSCFKNSCSGFAELCFMCNEWVVGEQQWSDHCRTHLDCPETLPVYCDPLTYGGILATAGYCVFCMSEPSLAPEVRLHQFLDRYSWKDHVYRHFQTYVQTVEAVPTVSAAPESLSYTALPESLPPLESKEFTPNTVGSPKTEVPQFNVSDFIIFSPSPKPEVSAPYLAVNNSKEMLIDNAIIPTYDDSPARPDMNWLSLHKEEGRDVEDDHPYPPVQHPSQDPSRDEIVVDMLPLHRRTSSPKS</sequence>
<dbReference type="Pfam" id="PF11917">
    <property type="entry name" value="DUF3435"/>
    <property type="match status" value="1"/>
</dbReference>
<dbReference type="AlphaFoldDB" id="A0A9P7H387"/>
<evidence type="ECO:0000313" key="3">
    <source>
        <dbReference type="Proteomes" id="UP000782241"/>
    </source>
</evidence>
<comment type="caution">
    <text evidence="2">The sequence shown here is derived from an EMBL/GenBank/DDBJ whole genome shotgun (WGS) entry which is preliminary data.</text>
</comment>
<dbReference type="PANTHER" id="PTHR37535:SF3">
    <property type="entry name" value="FLUG DOMAIN-CONTAINING PROTEIN"/>
    <property type="match status" value="1"/>
</dbReference>
<gene>
    <name evidence="2" type="ORF">KAF25_004266</name>
</gene>
<accession>A0A9P7H387</accession>
<dbReference type="Proteomes" id="UP000782241">
    <property type="component" value="Unassembled WGS sequence"/>
</dbReference>
<dbReference type="EMBL" id="JAGPUO010000006">
    <property type="protein sequence ID" value="KAG5662027.1"/>
    <property type="molecule type" value="Genomic_DNA"/>
</dbReference>
<feature type="region of interest" description="Disordered" evidence="1">
    <location>
        <begin position="590"/>
        <end position="616"/>
    </location>
</feature>